<protein>
    <recommendedName>
        <fullName evidence="1">Endonuclease/exonuclease/phosphatase domain-containing protein</fullName>
    </recommendedName>
</protein>
<reference evidence="2" key="2">
    <citation type="journal article" date="2024" name="Plant">
        <title>Genomic evolution and insights into agronomic trait innovations of Sesamum species.</title>
        <authorList>
            <person name="Miao H."/>
            <person name="Wang L."/>
            <person name="Qu L."/>
            <person name="Liu H."/>
            <person name="Sun Y."/>
            <person name="Le M."/>
            <person name="Wang Q."/>
            <person name="Wei S."/>
            <person name="Zheng Y."/>
            <person name="Lin W."/>
            <person name="Duan Y."/>
            <person name="Cao H."/>
            <person name="Xiong S."/>
            <person name="Wang X."/>
            <person name="Wei L."/>
            <person name="Li C."/>
            <person name="Ma Q."/>
            <person name="Ju M."/>
            <person name="Zhao R."/>
            <person name="Li G."/>
            <person name="Mu C."/>
            <person name="Tian Q."/>
            <person name="Mei H."/>
            <person name="Zhang T."/>
            <person name="Gao T."/>
            <person name="Zhang H."/>
        </authorList>
    </citation>
    <scope>NUCLEOTIDE SEQUENCE</scope>
    <source>
        <strain evidence="2">KEN1</strain>
    </source>
</reference>
<comment type="caution">
    <text evidence="2">The sequence shown here is derived from an EMBL/GenBank/DDBJ whole genome shotgun (WGS) entry which is preliminary data.</text>
</comment>
<dbReference type="GO" id="GO:0003824">
    <property type="term" value="F:catalytic activity"/>
    <property type="evidence" value="ECO:0007669"/>
    <property type="project" value="InterPro"/>
</dbReference>
<dbReference type="PANTHER" id="PTHR35218:SF9">
    <property type="entry name" value="ENDONUCLEASE_EXONUCLEASE_PHOSPHATASE DOMAIN-CONTAINING PROTEIN"/>
    <property type="match status" value="1"/>
</dbReference>
<organism evidence="2">
    <name type="scientific">Sesamum latifolium</name>
    <dbReference type="NCBI Taxonomy" id="2727402"/>
    <lineage>
        <taxon>Eukaryota</taxon>
        <taxon>Viridiplantae</taxon>
        <taxon>Streptophyta</taxon>
        <taxon>Embryophyta</taxon>
        <taxon>Tracheophyta</taxon>
        <taxon>Spermatophyta</taxon>
        <taxon>Magnoliopsida</taxon>
        <taxon>eudicotyledons</taxon>
        <taxon>Gunneridae</taxon>
        <taxon>Pentapetalae</taxon>
        <taxon>asterids</taxon>
        <taxon>lamiids</taxon>
        <taxon>Lamiales</taxon>
        <taxon>Pedaliaceae</taxon>
        <taxon>Sesamum</taxon>
    </lineage>
</organism>
<dbReference type="InterPro" id="IPR036691">
    <property type="entry name" value="Endo/exonu/phosph_ase_sf"/>
</dbReference>
<gene>
    <name evidence="2" type="ORF">Slati_2690600</name>
</gene>
<evidence type="ECO:0000313" key="2">
    <source>
        <dbReference type="EMBL" id="KAL0433563.1"/>
    </source>
</evidence>
<feature type="domain" description="Endonuclease/exonuclease/phosphatase" evidence="1">
    <location>
        <begin position="5"/>
        <end position="141"/>
    </location>
</feature>
<dbReference type="Pfam" id="PF03372">
    <property type="entry name" value="Exo_endo_phos"/>
    <property type="match status" value="1"/>
</dbReference>
<accession>A0AAW2VWN7</accession>
<sequence>MSLLVWNCQGLGSPWTVRVLSELIRLHNPALVFLSETKCKKRKCEYLKLKFNMFSISVESQGKGGGLMLLWSKDVNLIVHSFSSSHIDAGIANEKGTKGGDLLGSMVSRTPRRGETWLTQSSKSIFAPSLALCGDFNEILSQSEKTGGPHPQR</sequence>
<reference evidence="2" key="1">
    <citation type="submission" date="2020-06" db="EMBL/GenBank/DDBJ databases">
        <authorList>
            <person name="Li T."/>
            <person name="Hu X."/>
            <person name="Zhang T."/>
            <person name="Song X."/>
            <person name="Zhang H."/>
            <person name="Dai N."/>
            <person name="Sheng W."/>
            <person name="Hou X."/>
            <person name="Wei L."/>
        </authorList>
    </citation>
    <scope>NUCLEOTIDE SEQUENCE</scope>
    <source>
        <strain evidence="2">KEN1</strain>
        <tissue evidence="2">Leaf</tissue>
    </source>
</reference>
<dbReference type="InterPro" id="IPR005135">
    <property type="entry name" value="Endo/exonuclease/phosphatase"/>
</dbReference>
<dbReference type="Gene3D" id="3.60.10.10">
    <property type="entry name" value="Endonuclease/exonuclease/phosphatase"/>
    <property type="match status" value="1"/>
</dbReference>
<evidence type="ECO:0000259" key="1">
    <source>
        <dbReference type="Pfam" id="PF03372"/>
    </source>
</evidence>
<dbReference type="SUPFAM" id="SSF56219">
    <property type="entry name" value="DNase I-like"/>
    <property type="match status" value="1"/>
</dbReference>
<name>A0AAW2VWN7_9LAMI</name>
<dbReference type="AlphaFoldDB" id="A0AAW2VWN7"/>
<dbReference type="EMBL" id="JACGWN010000009">
    <property type="protein sequence ID" value="KAL0433563.1"/>
    <property type="molecule type" value="Genomic_DNA"/>
</dbReference>
<dbReference type="PANTHER" id="PTHR35218">
    <property type="entry name" value="RNASE H DOMAIN-CONTAINING PROTEIN"/>
    <property type="match status" value="1"/>
</dbReference>
<proteinExistence type="predicted"/>